<reference evidence="6" key="1">
    <citation type="journal article" date="2020" name="Stud. Mycol.">
        <title>101 Dothideomycetes genomes: a test case for predicting lifestyles and emergence of pathogens.</title>
        <authorList>
            <person name="Haridas S."/>
            <person name="Albert R."/>
            <person name="Binder M."/>
            <person name="Bloem J."/>
            <person name="Labutti K."/>
            <person name="Salamov A."/>
            <person name="Andreopoulos B."/>
            <person name="Baker S."/>
            <person name="Barry K."/>
            <person name="Bills G."/>
            <person name="Bluhm B."/>
            <person name="Cannon C."/>
            <person name="Castanera R."/>
            <person name="Culley D."/>
            <person name="Daum C."/>
            <person name="Ezra D."/>
            <person name="Gonzalez J."/>
            <person name="Henrissat B."/>
            <person name="Kuo A."/>
            <person name="Liang C."/>
            <person name="Lipzen A."/>
            <person name="Lutzoni F."/>
            <person name="Magnuson J."/>
            <person name="Mondo S."/>
            <person name="Nolan M."/>
            <person name="Ohm R."/>
            <person name="Pangilinan J."/>
            <person name="Park H.-J."/>
            <person name="Ramirez L."/>
            <person name="Alfaro M."/>
            <person name="Sun H."/>
            <person name="Tritt A."/>
            <person name="Yoshinaga Y."/>
            <person name="Zwiers L.-H."/>
            <person name="Turgeon B."/>
            <person name="Goodwin S."/>
            <person name="Spatafora J."/>
            <person name="Crous P."/>
            <person name="Grigoriev I."/>
        </authorList>
    </citation>
    <scope>NUCLEOTIDE SEQUENCE</scope>
    <source>
        <strain evidence="6">CBS 121410</strain>
    </source>
</reference>
<dbReference type="GO" id="GO:0044027">
    <property type="term" value="P:negative regulation of gene expression via chromosomal CpG island methylation"/>
    <property type="evidence" value="ECO:0007669"/>
    <property type="project" value="TreeGrafter"/>
</dbReference>
<keyword evidence="1 2" id="KW-0539">Nucleus</keyword>
<feature type="compositionally biased region" description="Basic and acidic residues" evidence="4">
    <location>
        <begin position="178"/>
        <end position="196"/>
    </location>
</feature>
<evidence type="ECO:0000256" key="1">
    <source>
        <dbReference type="ARBA" id="ARBA00023242"/>
    </source>
</evidence>
<dbReference type="OrthoDB" id="2270193at2759"/>
<feature type="compositionally biased region" description="Basic residues" evidence="4">
    <location>
        <begin position="164"/>
        <end position="173"/>
    </location>
</feature>
<comment type="subcellular location">
    <subcellularLocation>
        <location evidence="2">Nucleus</location>
    </subcellularLocation>
</comment>
<dbReference type="SUPFAM" id="SSF88697">
    <property type="entry name" value="PUA domain-like"/>
    <property type="match status" value="1"/>
</dbReference>
<dbReference type="GO" id="GO:0016567">
    <property type="term" value="P:protein ubiquitination"/>
    <property type="evidence" value="ECO:0007669"/>
    <property type="project" value="TreeGrafter"/>
</dbReference>
<dbReference type="EMBL" id="ML978712">
    <property type="protein sequence ID" value="KAF2091260.1"/>
    <property type="molecule type" value="Genomic_DNA"/>
</dbReference>
<evidence type="ECO:0000259" key="5">
    <source>
        <dbReference type="PROSITE" id="PS51015"/>
    </source>
</evidence>
<evidence type="ECO:0000256" key="3">
    <source>
        <dbReference type="SAM" id="Coils"/>
    </source>
</evidence>
<feature type="coiled-coil region" evidence="3">
    <location>
        <begin position="16"/>
        <end position="51"/>
    </location>
</feature>
<dbReference type="Pfam" id="PF02182">
    <property type="entry name" value="SAD_SRA"/>
    <property type="match status" value="1"/>
</dbReference>
<comment type="caution">
    <text evidence="6">The sequence shown here is derived from an EMBL/GenBank/DDBJ whole genome shotgun (WGS) entry which is preliminary data.</text>
</comment>
<dbReference type="PROSITE" id="PS51015">
    <property type="entry name" value="YDG"/>
    <property type="match status" value="1"/>
</dbReference>
<evidence type="ECO:0000313" key="6">
    <source>
        <dbReference type="EMBL" id="KAF2091260.1"/>
    </source>
</evidence>
<dbReference type="AlphaFoldDB" id="A0A9P4I1Y7"/>
<feature type="domain" description="YDG" evidence="5">
    <location>
        <begin position="369"/>
        <end position="504"/>
    </location>
</feature>
<name>A0A9P4I1Y7_9PEZI</name>
<dbReference type="GO" id="GO:0005634">
    <property type="term" value="C:nucleus"/>
    <property type="evidence" value="ECO:0007669"/>
    <property type="project" value="UniProtKB-SubCell"/>
</dbReference>
<dbReference type="InterPro" id="IPR003105">
    <property type="entry name" value="SRA_YDG"/>
</dbReference>
<dbReference type="InterPro" id="IPR036987">
    <property type="entry name" value="SRA-YDG_sf"/>
</dbReference>
<sequence length="535" mass="59421">MAPPRLSYEERKSKAFREFYERIKEEKRQKKEAMQAARRALEEEEAALAIKVSVEIPTDEAPVAPEGAAIASGPDTSPPSENNTSSTDGSRSSDPTKPTRTDSESTSDSEPLFNRYRTDVTPASLRSRSLTPVEGDQTSQNAPALPSSSQNTRLVLLDPGSHSPLKKIPKKKISATTKKVEAGKSSRSDASGDKPKNQSLESDSPVLELTGPATKRTPPEWYDNIPTKRFKQPNNVPGARAKEVRLSQIKDFIAACKAGPSPIGLVELLDKIREELHLLAFMEVDELMVRKKQMLHNASGLPQIFDPAYSGGVEYPADIRSDALEQYVRWASRVFSVELLRGTVEITKKGRKIRCLEPGYPGRMLANYYGEGNLINGQWWPTQLCTVRDGAHGATQGGIFASQGKPAYSVVVAGGGGYKDVDEGEDIWYSGTDSKDGKVTENTASLIENVKNKVPVRVIRSQNGKNPTFRPTFGYRYDGVYDVLGFEVLDSRRQTYLFHLRRTPGQDPIRYKGLAKRPTAEEEHFYTMEREKYDE</sequence>
<evidence type="ECO:0000313" key="7">
    <source>
        <dbReference type="Proteomes" id="UP000799776"/>
    </source>
</evidence>
<dbReference type="SMART" id="SM00466">
    <property type="entry name" value="SRA"/>
    <property type="match status" value="1"/>
</dbReference>
<protein>
    <recommendedName>
        <fullName evidence="5">YDG domain-containing protein</fullName>
    </recommendedName>
</protein>
<keyword evidence="3" id="KW-0175">Coiled coil</keyword>
<dbReference type="Proteomes" id="UP000799776">
    <property type="component" value="Unassembled WGS sequence"/>
</dbReference>
<feature type="region of interest" description="Disordered" evidence="4">
    <location>
        <begin position="54"/>
        <end position="236"/>
    </location>
</feature>
<dbReference type="PANTHER" id="PTHR14140:SF27">
    <property type="entry name" value="OS04G0289800 PROTEIN"/>
    <property type="match status" value="1"/>
</dbReference>
<dbReference type="GO" id="GO:0061630">
    <property type="term" value="F:ubiquitin protein ligase activity"/>
    <property type="evidence" value="ECO:0007669"/>
    <property type="project" value="TreeGrafter"/>
</dbReference>
<organism evidence="6 7">
    <name type="scientific">Saccharata proteae CBS 121410</name>
    <dbReference type="NCBI Taxonomy" id="1314787"/>
    <lineage>
        <taxon>Eukaryota</taxon>
        <taxon>Fungi</taxon>
        <taxon>Dikarya</taxon>
        <taxon>Ascomycota</taxon>
        <taxon>Pezizomycotina</taxon>
        <taxon>Dothideomycetes</taxon>
        <taxon>Dothideomycetes incertae sedis</taxon>
        <taxon>Botryosphaeriales</taxon>
        <taxon>Saccharataceae</taxon>
        <taxon>Saccharata</taxon>
    </lineage>
</organism>
<feature type="compositionally biased region" description="Low complexity" evidence="4">
    <location>
        <begin position="74"/>
        <end position="88"/>
    </location>
</feature>
<accession>A0A9P4I1Y7</accession>
<dbReference type="InterPro" id="IPR045134">
    <property type="entry name" value="UHRF1/2-like"/>
</dbReference>
<evidence type="ECO:0000256" key="2">
    <source>
        <dbReference type="PROSITE-ProRule" id="PRU00358"/>
    </source>
</evidence>
<dbReference type="PANTHER" id="PTHR14140">
    <property type="entry name" value="E3 UBIQUITIN-PROTEIN LIGASE UHRF-RELATED"/>
    <property type="match status" value="1"/>
</dbReference>
<proteinExistence type="predicted"/>
<keyword evidence="7" id="KW-1185">Reference proteome</keyword>
<evidence type="ECO:0000256" key="4">
    <source>
        <dbReference type="SAM" id="MobiDB-lite"/>
    </source>
</evidence>
<gene>
    <name evidence="6" type="ORF">K490DRAFT_54154</name>
</gene>
<feature type="compositionally biased region" description="Polar residues" evidence="4">
    <location>
        <begin position="124"/>
        <end position="153"/>
    </location>
</feature>
<dbReference type="InterPro" id="IPR015947">
    <property type="entry name" value="PUA-like_sf"/>
</dbReference>
<dbReference type="Gene3D" id="2.30.280.10">
    <property type="entry name" value="SRA-YDG"/>
    <property type="match status" value="1"/>
</dbReference>